<keyword evidence="6" id="KW-0614">Plasmid</keyword>
<dbReference type="InterPro" id="IPR001647">
    <property type="entry name" value="HTH_TetR"/>
</dbReference>
<evidence type="ECO:0000256" key="4">
    <source>
        <dbReference type="PROSITE-ProRule" id="PRU00335"/>
    </source>
</evidence>
<dbReference type="EMBL" id="CP124617">
    <property type="protein sequence ID" value="WGW05929.1"/>
    <property type="molecule type" value="Genomic_DNA"/>
</dbReference>
<evidence type="ECO:0000313" key="7">
    <source>
        <dbReference type="Proteomes" id="UP001241605"/>
    </source>
</evidence>
<keyword evidence="2 4" id="KW-0238">DNA-binding</keyword>
<keyword evidence="3" id="KW-0804">Transcription</keyword>
<feature type="domain" description="HTH tetR-type" evidence="5">
    <location>
        <begin position="2"/>
        <end position="62"/>
    </location>
</feature>
<dbReference type="SUPFAM" id="SSF46689">
    <property type="entry name" value="Homeodomain-like"/>
    <property type="match status" value="1"/>
</dbReference>
<evidence type="ECO:0000256" key="3">
    <source>
        <dbReference type="ARBA" id="ARBA00023163"/>
    </source>
</evidence>
<reference evidence="6 7" key="1">
    <citation type="submission" date="2023-05" db="EMBL/GenBank/DDBJ databases">
        <title>YMD87, complete Genome.</title>
        <authorList>
            <person name="Zhang J."/>
            <person name="Xu X."/>
        </authorList>
    </citation>
    <scope>NUCLEOTIDE SEQUENCE [LARGE SCALE GENOMIC DNA]</scope>
    <source>
        <strain evidence="6 7">YMD87</strain>
        <plasmid evidence="6 7">unnamed1</plasmid>
    </source>
</reference>
<protein>
    <submittedName>
        <fullName evidence="6">TetR family transcriptional regulator</fullName>
    </submittedName>
</protein>
<dbReference type="Pfam" id="PF00440">
    <property type="entry name" value="TetR_N"/>
    <property type="match status" value="1"/>
</dbReference>
<dbReference type="RefSeq" id="WP_282302552.1">
    <property type="nucleotide sequence ID" value="NZ_CP124617.1"/>
</dbReference>
<evidence type="ECO:0000313" key="6">
    <source>
        <dbReference type="EMBL" id="WGW05929.1"/>
    </source>
</evidence>
<evidence type="ECO:0000256" key="1">
    <source>
        <dbReference type="ARBA" id="ARBA00023015"/>
    </source>
</evidence>
<dbReference type="PANTHER" id="PTHR47506:SF1">
    <property type="entry name" value="HTH-TYPE TRANSCRIPTIONAL REGULATOR YJDC"/>
    <property type="match status" value="1"/>
</dbReference>
<dbReference type="Proteomes" id="UP001241605">
    <property type="component" value="Plasmid unnamed1"/>
</dbReference>
<proteinExistence type="predicted"/>
<dbReference type="PANTHER" id="PTHR47506">
    <property type="entry name" value="TRANSCRIPTIONAL REGULATORY PROTEIN"/>
    <property type="match status" value="1"/>
</dbReference>
<name>A0ABY8QMR9_9RHOB</name>
<evidence type="ECO:0000259" key="5">
    <source>
        <dbReference type="PROSITE" id="PS50977"/>
    </source>
</evidence>
<dbReference type="PRINTS" id="PR00455">
    <property type="entry name" value="HTHTETR"/>
</dbReference>
<sequence length="201" mass="22267">MDELKQEILDAALQVFSRYGVKRTSMGDLCQEAGVSRQTLYNRFRNKDDILRDLIGRYTDAAIDEIRQGLEQAESLGDRLDIFFDRMALNAYDIVQAMPNAEEFIEGVNAVSQEALEQSACRFQEVLAEVLEPHQAALARAGLGVADLSNFAQRSAKAATSHARDRADLVSQLRTLRQLCLSVAGQRAPDATHTGHDENAN</sequence>
<geneLocation type="plasmid" evidence="6 7">
    <name>unnamed1</name>
</geneLocation>
<evidence type="ECO:0000256" key="2">
    <source>
        <dbReference type="ARBA" id="ARBA00023125"/>
    </source>
</evidence>
<accession>A0ABY8QMR9</accession>
<organism evidence="6 7">
    <name type="scientific">Tropicibacter oceani</name>
    <dbReference type="NCBI Taxonomy" id="3058420"/>
    <lineage>
        <taxon>Bacteria</taxon>
        <taxon>Pseudomonadati</taxon>
        <taxon>Pseudomonadota</taxon>
        <taxon>Alphaproteobacteria</taxon>
        <taxon>Rhodobacterales</taxon>
        <taxon>Roseobacteraceae</taxon>
        <taxon>Tropicibacter</taxon>
    </lineage>
</organism>
<keyword evidence="7" id="KW-1185">Reference proteome</keyword>
<dbReference type="InterPro" id="IPR009057">
    <property type="entry name" value="Homeodomain-like_sf"/>
</dbReference>
<feature type="DNA-binding region" description="H-T-H motif" evidence="4">
    <location>
        <begin position="25"/>
        <end position="44"/>
    </location>
</feature>
<gene>
    <name evidence="6" type="ORF">QF118_19335</name>
</gene>
<dbReference type="PROSITE" id="PS50977">
    <property type="entry name" value="HTH_TETR_2"/>
    <property type="match status" value="1"/>
</dbReference>
<keyword evidence="1" id="KW-0805">Transcription regulation</keyword>
<dbReference type="Gene3D" id="1.10.357.10">
    <property type="entry name" value="Tetracycline Repressor, domain 2"/>
    <property type="match status" value="1"/>
</dbReference>